<sequence length="128" mass="14576">MTLEMSTFVSICLLVPVITNSVGGISMWLVTQLSAGVKKELVVCFRHQNVCYTTFQVCIAHPWRLQDDGTFHDMLTHHPKPVNSYFNDEHCILITMPFGTCVVFLSMNSCQDLYVNIESSARMMHIFL</sequence>
<proteinExistence type="predicted"/>
<keyword evidence="1" id="KW-0812">Transmembrane</keyword>
<reference evidence="2" key="1">
    <citation type="submission" date="2024-02" db="EMBL/GenBank/DDBJ databases">
        <authorList>
            <consortium name="ELIXIR-Norway"/>
            <consortium name="Elixir Norway"/>
        </authorList>
    </citation>
    <scope>NUCLEOTIDE SEQUENCE</scope>
</reference>
<organism evidence="2 3">
    <name type="scientific">Sphagnum jensenii</name>
    <dbReference type="NCBI Taxonomy" id="128206"/>
    <lineage>
        <taxon>Eukaryota</taxon>
        <taxon>Viridiplantae</taxon>
        <taxon>Streptophyta</taxon>
        <taxon>Embryophyta</taxon>
        <taxon>Bryophyta</taxon>
        <taxon>Sphagnophytina</taxon>
        <taxon>Sphagnopsida</taxon>
        <taxon>Sphagnales</taxon>
        <taxon>Sphagnaceae</taxon>
        <taxon>Sphagnum</taxon>
    </lineage>
</organism>
<dbReference type="Proteomes" id="UP001497444">
    <property type="component" value="Chromosome 5"/>
</dbReference>
<keyword evidence="1" id="KW-0472">Membrane</keyword>
<gene>
    <name evidence="2" type="ORF">CSSPJE1EN1_LOCUS18453</name>
</gene>
<keyword evidence="1" id="KW-1133">Transmembrane helix</keyword>
<feature type="transmembrane region" description="Helical" evidence="1">
    <location>
        <begin position="6"/>
        <end position="30"/>
    </location>
</feature>
<dbReference type="EMBL" id="OZ020100">
    <property type="protein sequence ID" value="CAK9272975.1"/>
    <property type="molecule type" value="Genomic_DNA"/>
</dbReference>
<evidence type="ECO:0000313" key="3">
    <source>
        <dbReference type="Proteomes" id="UP001497444"/>
    </source>
</evidence>
<evidence type="ECO:0000313" key="2">
    <source>
        <dbReference type="EMBL" id="CAK9272975.1"/>
    </source>
</evidence>
<protein>
    <recommendedName>
        <fullName evidence="4">Secreted protein</fullName>
    </recommendedName>
</protein>
<evidence type="ECO:0008006" key="4">
    <source>
        <dbReference type="Google" id="ProtNLM"/>
    </source>
</evidence>
<keyword evidence="3" id="KW-1185">Reference proteome</keyword>
<name>A0ABP0X1I8_9BRYO</name>
<evidence type="ECO:0000256" key="1">
    <source>
        <dbReference type="SAM" id="Phobius"/>
    </source>
</evidence>
<accession>A0ABP0X1I8</accession>